<dbReference type="Proteomes" id="UP001321786">
    <property type="component" value="Chromosome"/>
</dbReference>
<dbReference type="Pfam" id="PF02625">
    <property type="entry name" value="XdhC_CoxI"/>
    <property type="match status" value="1"/>
</dbReference>
<dbReference type="Pfam" id="PF13478">
    <property type="entry name" value="XdhC_C"/>
    <property type="match status" value="1"/>
</dbReference>
<evidence type="ECO:0000313" key="4">
    <source>
        <dbReference type="Proteomes" id="UP001321786"/>
    </source>
</evidence>
<dbReference type="InterPro" id="IPR027051">
    <property type="entry name" value="XdhC_Rossmann_dom"/>
</dbReference>
<gene>
    <name evidence="3" type="ORF">HLPR_10730</name>
</gene>
<evidence type="ECO:0000259" key="1">
    <source>
        <dbReference type="Pfam" id="PF02625"/>
    </source>
</evidence>
<sequence>MSIYYKISEMIKENKKFAVATIIESKGSTPAHAGKMIINSDGSIIGTIGGGLAEKYVINESISAIKEDSSKIVEYTLNNAKEGGLDMLCGGDLKVFIEVNNIRPTLVLIGGGHVNYAISKLVDFLKFDLIVVEDRKEFCNKERYPFAKKLYNDFDMEKSLKNLVTDSNTYIVIATRDGDEMALREIIEKESAYIGVIGSKRKVKVVLNNIAKDGVKKELIDKVCAPIGLDIGSNSPEEIAISIISEILMIKNGGSARQMKEVKK</sequence>
<dbReference type="AlphaFoldDB" id="A0AAU9EDM5"/>
<dbReference type="PANTHER" id="PTHR30388:SF6">
    <property type="entry name" value="XANTHINE DEHYDROGENASE SUBUNIT A-RELATED"/>
    <property type="match status" value="1"/>
</dbReference>
<keyword evidence="4" id="KW-1185">Reference proteome</keyword>
<dbReference type="InterPro" id="IPR052698">
    <property type="entry name" value="MoCofactor_Util/Proc"/>
</dbReference>
<dbReference type="RefSeq" id="WP_338537048.1">
    <property type="nucleotide sequence ID" value="NZ_AP028654.1"/>
</dbReference>
<dbReference type="PANTHER" id="PTHR30388">
    <property type="entry name" value="ALDEHYDE OXIDOREDUCTASE MOLYBDENUM COFACTOR ASSEMBLY PROTEIN"/>
    <property type="match status" value="1"/>
</dbReference>
<evidence type="ECO:0000313" key="3">
    <source>
        <dbReference type="EMBL" id="BEP28742.1"/>
    </source>
</evidence>
<dbReference type="EMBL" id="AP028654">
    <property type="protein sequence ID" value="BEP28742.1"/>
    <property type="molecule type" value="Genomic_DNA"/>
</dbReference>
<dbReference type="InterPro" id="IPR003777">
    <property type="entry name" value="XdhC_CoxI"/>
</dbReference>
<feature type="domain" description="XdhC Rossmann" evidence="2">
    <location>
        <begin position="106"/>
        <end position="247"/>
    </location>
</feature>
<dbReference type="KEGG" id="hprf:HLPR_10730"/>
<evidence type="ECO:0000259" key="2">
    <source>
        <dbReference type="Pfam" id="PF13478"/>
    </source>
</evidence>
<accession>A0AAU9EDM5</accession>
<name>A0AAU9EDM5_9FIRM</name>
<proteinExistence type="predicted"/>
<protein>
    <submittedName>
        <fullName evidence="3">XdhC/CoxI family protein</fullName>
    </submittedName>
</protein>
<feature type="domain" description="XdhC- CoxI" evidence="1">
    <location>
        <begin position="11"/>
        <end position="75"/>
    </location>
</feature>
<dbReference type="Gene3D" id="3.40.50.720">
    <property type="entry name" value="NAD(P)-binding Rossmann-like Domain"/>
    <property type="match status" value="1"/>
</dbReference>
<organism evidence="3 4">
    <name type="scientific">Helicovermis profundi</name>
    <dbReference type="NCBI Taxonomy" id="3065157"/>
    <lineage>
        <taxon>Bacteria</taxon>
        <taxon>Bacillati</taxon>
        <taxon>Bacillota</taxon>
        <taxon>Clostridia</taxon>
        <taxon>Helicovermis</taxon>
    </lineage>
</organism>
<reference evidence="3 4" key="1">
    <citation type="submission" date="2023-08" db="EMBL/GenBank/DDBJ databases">
        <title>Helicovermis profunda gen. nov., sp. nov., a novel mesophilic, fermentative bacterium within the Bacillota from a deep-sea hydrothermal vent chimney.</title>
        <authorList>
            <person name="Miyazaki U."/>
            <person name="Mizutani D."/>
            <person name="Hashimoto Y."/>
            <person name="Tame A."/>
            <person name="Sawayama S."/>
            <person name="Miyazaki J."/>
            <person name="Takai K."/>
            <person name="Nakagawa S."/>
        </authorList>
    </citation>
    <scope>NUCLEOTIDE SEQUENCE [LARGE SCALE GENOMIC DNA]</scope>
    <source>
        <strain evidence="3 4">S502</strain>
    </source>
</reference>